<reference evidence="2" key="1">
    <citation type="submission" date="2016-04" db="EMBL/GenBank/DDBJ databases">
        <authorList>
            <person name="Evans L.H."/>
            <person name="Alamgir A."/>
            <person name="Owens N."/>
            <person name="Weber N.D."/>
            <person name="Virtaneva K."/>
            <person name="Barbian K."/>
            <person name="Babar A."/>
            <person name="Rosenke K."/>
        </authorList>
    </citation>
    <scope>NUCLEOTIDE SEQUENCE [LARGE SCALE GENOMIC DNA]</scope>
    <source>
        <strain evidence="2">CBS 101.48</strain>
    </source>
</reference>
<protein>
    <recommendedName>
        <fullName evidence="4">Lipid droplet-associated perilipin protein</fullName>
    </recommendedName>
</protein>
<dbReference type="EMBL" id="LT554433">
    <property type="protein sequence ID" value="SAM05170.1"/>
    <property type="molecule type" value="Genomic_DNA"/>
</dbReference>
<accession>A0A168QNG3</accession>
<dbReference type="STRING" id="4829.A0A168QNG3"/>
<evidence type="ECO:0000313" key="2">
    <source>
        <dbReference type="EMBL" id="SAM05170.1"/>
    </source>
</evidence>
<name>A0A168QNG3_ABSGL</name>
<dbReference type="Proteomes" id="UP000078561">
    <property type="component" value="Unassembled WGS sequence"/>
</dbReference>
<evidence type="ECO:0000313" key="3">
    <source>
        <dbReference type="Proteomes" id="UP000078561"/>
    </source>
</evidence>
<feature type="region of interest" description="Disordered" evidence="1">
    <location>
        <begin position="31"/>
        <end position="68"/>
    </location>
</feature>
<dbReference type="InParanoid" id="A0A168QNG3"/>
<gene>
    <name evidence="2" type="primary">ABSGL_11039.1 scaffold 12129</name>
</gene>
<evidence type="ECO:0000256" key="1">
    <source>
        <dbReference type="SAM" id="MobiDB-lite"/>
    </source>
</evidence>
<dbReference type="AlphaFoldDB" id="A0A168QNG3"/>
<dbReference type="OMA" id="VHAIANK"/>
<evidence type="ECO:0008006" key="4">
    <source>
        <dbReference type="Google" id="ProtNLM"/>
    </source>
</evidence>
<dbReference type="OrthoDB" id="376826at2759"/>
<organism evidence="2">
    <name type="scientific">Absidia glauca</name>
    <name type="common">Pin mould</name>
    <dbReference type="NCBI Taxonomy" id="4829"/>
    <lineage>
        <taxon>Eukaryota</taxon>
        <taxon>Fungi</taxon>
        <taxon>Fungi incertae sedis</taxon>
        <taxon>Mucoromycota</taxon>
        <taxon>Mucoromycotina</taxon>
        <taxon>Mucoromycetes</taxon>
        <taxon>Mucorales</taxon>
        <taxon>Cunninghamellaceae</taxon>
        <taxon>Absidia</taxon>
    </lineage>
</organism>
<keyword evidence="3" id="KW-1185">Reference proteome</keyword>
<sequence length="453" mass="50353">MRRKPNKKCISDVTGSDNAILEECDGNECNGHVKHSESNGQATKDGLSETPNSKKQKQQKQQEQQTNPQFVNRVTSIPFVNDSVATVSNLANKTSIGRFAFATANSTYSTVSRYTSQQPAYVQSYYESYVQPHLQKADQLGCRSLDLIQTRFPVVNEPTSKLVDVVRQPSYQVIDGVKIRLDSTLTSVRAPADYANKRLVTVVDNVEALVHRYLPASSTSTNNTRDIKKTDSQEVTATDANQIYRAYGVLNEATLRLTQRVSDQVKTSASQIPRSRDDLAQWANTSALIQTTTANLQSIQATLTQSIAVYAEATQKRLPPAVTERIQQLHAVTTDRLHGLTTQVSVQLNQIVDFVKTQSPQPPQWVKDRVLSLVDIANHQFDLVRTEYARADISSLEKAKNVANGLQTQVLPVLQNIQSQLTHYSEVAREKAQADLKVPLEFLGFNHTKTAQA</sequence>
<proteinExistence type="predicted"/>